<dbReference type="AlphaFoldDB" id="A0AAN8XG44"/>
<feature type="region of interest" description="Disordered" evidence="6">
    <location>
        <begin position="199"/>
        <end position="274"/>
    </location>
</feature>
<feature type="coiled-coil region" evidence="5">
    <location>
        <begin position="763"/>
        <end position="793"/>
    </location>
</feature>
<evidence type="ECO:0000256" key="1">
    <source>
        <dbReference type="ARBA" id="ARBA00004245"/>
    </source>
</evidence>
<feature type="domain" description="ASD2" evidence="7">
    <location>
        <begin position="537"/>
        <end position="846"/>
    </location>
</feature>
<dbReference type="PROSITE" id="PS51307">
    <property type="entry name" value="ASD2"/>
    <property type="match status" value="1"/>
</dbReference>
<keyword evidence="4" id="KW-0206">Cytoskeleton</keyword>
<evidence type="ECO:0000259" key="7">
    <source>
        <dbReference type="PROSITE" id="PS51307"/>
    </source>
</evidence>
<organism evidence="8 9">
    <name type="scientific">Halocaridina rubra</name>
    <name type="common">Hawaiian red shrimp</name>
    <dbReference type="NCBI Taxonomy" id="373956"/>
    <lineage>
        <taxon>Eukaryota</taxon>
        <taxon>Metazoa</taxon>
        <taxon>Ecdysozoa</taxon>
        <taxon>Arthropoda</taxon>
        <taxon>Crustacea</taxon>
        <taxon>Multicrustacea</taxon>
        <taxon>Malacostraca</taxon>
        <taxon>Eumalacostraca</taxon>
        <taxon>Eucarida</taxon>
        <taxon>Decapoda</taxon>
        <taxon>Pleocyemata</taxon>
        <taxon>Caridea</taxon>
        <taxon>Atyoidea</taxon>
        <taxon>Atyidae</taxon>
        <taxon>Halocaridina</taxon>
    </lineage>
</organism>
<dbReference type="GO" id="GO:0051015">
    <property type="term" value="F:actin filament binding"/>
    <property type="evidence" value="ECO:0007669"/>
    <property type="project" value="InterPro"/>
</dbReference>
<feature type="compositionally biased region" description="Low complexity" evidence="6">
    <location>
        <begin position="54"/>
        <end position="75"/>
    </location>
</feature>
<evidence type="ECO:0000313" key="9">
    <source>
        <dbReference type="Proteomes" id="UP001381693"/>
    </source>
</evidence>
<dbReference type="GO" id="GO:0043296">
    <property type="term" value="C:apical junction complex"/>
    <property type="evidence" value="ECO:0007669"/>
    <property type="project" value="TreeGrafter"/>
</dbReference>
<feature type="compositionally biased region" description="Low complexity" evidence="6">
    <location>
        <begin position="212"/>
        <end position="225"/>
    </location>
</feature>
<dbReference type="GO" id="GO:0005912">
    <property type="term" value="C:adherens junction"/>
    <property type="evidence" value="ECO:0007669"/>
    <property type="project" value="TreeGrafter"/>
</dbReference>
<dbReference type="Pfam" id="PF08687">
    <property type="entry name" value="ASD2"/>
    <property type="match status" value="1"/>
</dbReference>
<name>A0AAN8XG44_HALRR</name>
<feature type="region of interest" description="Disordered" evidence="6">
    <location>
        <begin position="52"/>
        <end position="132"/>
    </location>
</feature>
<feature type="region of interest" description="Disordered" evidence="6">
    <location>
        <begin position="586"/>
        <end position="637"/>
    </location>
</feature>
<keyword evidence="9" id="KW-1185">Reference proteome</keyword>
<dbReference type="GO" id="GO:0000902">
    <property type="term" value="P:cell morphogenesis"/>
    <property type="evidence" value="ECO:0007669"/>
    <property type="project" value="TreeGrafter"/>
</dbReference>
<dbReference type="EMBL" id="JAXCGZ010003900">
    <property type="protein sequence ID" value="KAK7082742.1"/>
    <property type="molecule type" value="Genomic_DNA"/>
</dbReference>
<protein>
    <submittedName>
        <fullName evidence="8">Actin filament binding</fullName>
    </submittedName>
</protein>
<evidence type="ECO:0000256" key="3">
    <source>
        <dbReference type="ARBA" id="ARBA00022490"/>
    </source>
</evidence>
<feature type="compositionally biased region" description="Polar residues" evidence="6">
    <location>
        <begin position="498"/>
        <end position="508"/>
    </location>
</feature>
<evidence type="ECO:0000256" key="6">
    <source>
        <dbReference type="SAM" id="MobiDB-lite"/>
    </source>
</evidence>
<keyword evidence="5" id="KW-0175">Coiled coil</keyword>
<gene>
    <name evidence="8" type="primary">SHROOM2</name>
    <name evidence="8" type="ORF">SK128_005148</name>
</gene>
<dbReference type="Proteomes" id="UP001381693">
    <property type="component" value="Unassembled WGS sequence"/>
</dbReference>
<reference evidence="8 9" key="1">
    <citation type="submission" date="2023-11" db="EMBL/GenBank/DDBJ databases">
        <title>Halocaridina rubra genome assembly.</title>
        <authorList>
            <person name="Smith C."/>
        </authorList>
    </citation>
    <scope>NUCLEOTIDE SEQUENCE [LARGE SCALE GENOMIC DNA]</scope>
    <source>
        <strain evidence="8">EP-1</strain>
        <tissue evidence="8">Whole</tissue>
    </source>
</reference>
<dbReference type="Gene3D" id="6.10.250.3120">
    <property type="match status" value="1"/>
</dbReference>
<evidence type="ECO:0000313" key="8">
    <source>
        <dbReference type="EMBL" id="KAK7082742.1"/>
    </source>
</evidence>
<dbReference type="InterPro" id="IPR027685">
    <property type="entry name" value="Shroom_fam"/>
</dbReference>
<dbReference type="GO" id="GO:0016324">
    <property type="term" value="C:apical plasma membrane"/>
    <property type="evidence" value="ECO:0007669"/>
    <property type="project" value="TreeGrafter"/>
</dbReference>
<feature type="compositionally biased region" description="Polar residues" evidence="6">
    <location>
        <begin position="100"/>
        <end position="111"/>
    </location>
</feature>
<feature type="region of interest" description="Disordered" evidence="6">
    <location>
        <begin position="156"/>
        <end position="181"/>
    </location>
</feature>
<feature type="compositionally biased region" description="Low complexity" evidence="6">
    <location>
        <begin position="349"/>
        <end position="360"/>
    </location>
</feature>
<sequence length="848" mass="91337">MSSYRCFFRNGTYHKDSYMAHRRDWKTGFEGRYRRTISPSAANRNLLYNREDNNQNNTIHNNNNNNKSHSTSSTTAGSPVPPEPPEGRTSVTPPGGGTLRNYSASSASLVQNNNSKNANNDNDNNGWTCHTRTTSTTVNFTAEELRAFKARRACAHSHDSTSKHMDYAKESGNGRNTIHASLSSPALSTSTALCSVASDGSTTSLGSGGGDSSLSSGRSGSPASPTKLSPSQSWGSNVDSLHRPPSSSTATSSIASTHSPRPITRTTSLADPLHPSDDVLASISNSIYQEAKNLPRSSSINESLSRISAINDSLSRSTSLADSLCPSNTSTTETPSSTLSHCGSSAETPSSHHSSPLPTTVASPSPSVALNSPCSPVPHDGPITAHPATVTEELSTPPTPPALPSLSISPKSSLSFKSPPSPKSPLSSKSLTPKSPLSPLSPKSPVSSTSSPVVSPTSARMCAFPSVSANSSNSSSMTSSSSMPISSKENTTSTSSSFHPVTSPSMSPTDVVLDQNIIVLGYGRTRYQEEIECDQLSKDYVPHLTTDSKLRALLAPGPEHKTAAHYMQGVFSLELRKDFISSTHAQHPDLSHIHQNASSSSSSNNSANVTSTNPSSNPANTFNNKSSDKAPLPSDSAYFTTSESKAKLLTRLRGSSSNLQDGVTDQQQLHKKKEELVGSIGRKLEILRAEQEAIKEEMKLNQELGSEVTSIVEARARLSESEKYKLHVEEIDKITSLLLGLSGRLARAENALMLLKDDDPEERRVLEGKRDKLSEQLEEAKRLKENIDRRAIQVSKVLNQYLNEDEYADYDHFIKMKAKLIMDAREIDDKIKLGEEQQKALRDTICKK</sequence>
<feature type="compositionally biased region" description="Low complexity" evidence="6">
    <location>
        <begin position="404"/>
        <end position="458"/>
    </location>
</feature>
<comment type="similarity">
    <text evidence="2">Belongs to the shroom family.</text>
</comment>
<comment type="subcellular location">
    <subcellularLocation>
        <location evidence="1">Cytoplasm</location>
        <location evidence="1">Cytoskeleton</location>
    </subcellularLocation>
</comment>
<feature type="compositionally biased region" description="Polar residues" evidence="6">
    <location>
        <begin position="226"/>
        <end position="239"/>
    </location>
</feature>
<comment type="caution">
    <text evidence="8">The sequence shown here is derived from an EMBL/GenBank/DDBJ whole genome shotgun (WGS) entry which is preliminary data.</text>
</comment>
<feature type="compositionally biased region" description="Polar residues" evidence="6">
    <location>
        <begin position="361"/>
        <end position="374"/>
    </location>
</feature>
<feature type="region of interest" description="Disordered" evidence="6">
    <location>
        <begin position="313"/>
        <end position="509"/>
    </location>
</feature>
<dbReference type="GO" id="GO:0030864">
    <property type="term" value="C:cortical actin cytoskeleton"/>
    <property type="evidence" value="ECO:0007669"/>
    <property type="project" value="TreeGrafter"/>
</dbReference>
<dbReference type="InterPro" id="IPR014799">
    <property type="entry name" value="ASD2_dom"/>
</dbReference>
<feature type="compositionally biased region" description="Basic and acidic residues" evidence="6">
    <location>
        <begin position="156"/>
        <end position="169"/>
    </location>
</feature>
<keyword evidence="3" id="KW-0963">Cytoplasm</keyword>
<accession>A0AAN8XG44</accession>
<dbReference type="PANTHER" id="PTHR15012">
    <property type="entry name" value="APICAL PROTEIN/SHROOM-RELATED"/>
    <property type="match status" value="1"/>
</dbReference>
<evidence type="ECO:0000256" key="2">
    <source>
        <dbReference type="ARBA" id="ARBA00006469"/>
    </source>
</evidence>
<dbReference type="PANTHER" id="PTHR15012:SF32">
    <property type="entry name" value="PROTEIN SHROOM"/>
    <property type="match status" value="1"/>
</dbReference>
<feature type="compositionally biased region" description="Low complexity" evidence="6">
    <location>
        <begin position="112"/>
        <end position="125"/>
    </location>
</feature>
<proteinExistence type="inferred from homology"/>
<feature type="compositionally biased region" description="Low complexity" evidence="6">
    <location>
        <begin position="596"/>
        <end position="624"/>
    </location>
</feature>
<feature type="compositionally biased region" description="Low complexity" evidence="6">
    <location>
        <begin position="327"/>
        <end position="340"/>
    </location>
</feature>
<evidence type="ECO:0000256" key="4">
    <source>
        <dbReference type="ARBA" id="ARBA00023212"/>
    </source>
</evidence>
<dbReference type="GO" id="GO:0007015">
    <property type="term" value="P:actin filament organization"/>
    <property type="evidence" value="ECO:0007669"/>
    <property type="project" value="TreeGrafter"/>
</dbReference>
<evidence type="ECO:0000256" key="5">
    <source>
        <dbReference type="SAM" id="Coils"/>
    </source>
</evidence>
<feature type="compositionally biased region" description="Low complexity" evidence="6">
    <location>
        <begin position="244"/>
        <end position="260"/>
    </location>
</feature>
<feature type="compositionally biased region" description="Low complexity" evidence="6">
    <location>
        <begin position="465"/>
        <end position="497"/>
    </location>
</feature>